<proteinExistence type="predicted"/>
<organism evidence="1 2">
    <name type="scientific">Dallia pectoralis</name>
    <name type="common">Alaska blackfish</name>
    <dbReference type="NCBI Taxonomy" id="75939"/>
    <lineage>
        <taxon>Eukaryota</taxon>
        <taxon>Metazoa</taxon>
        <taxon>Chordata</taxon>
        <taxon>Craniata</taxon>
        <taxon>Vertebrata</taxon>
        <taxon>Euteleostomi</taxon>
        <taxon>Actinopterygii</taxon>
        <taxon>Neopterygii</taxon>
        <taxon>Teleostei</taxon>
        <taxon>Protacanthopterygii</taxon>
        <taxon>Esociformes</taxon>
        <taxon>Umbridae</taxon>
        <taxon>Dallia</taxon>
    </lineage>
</organism>
<dbReference type="EMBL" id="CM055747">
    <property type="protein sequence ID" value="KAJ7996248.1"/>
    <property type="molecule type" value="Genomic_DNA"/>
</dbReference>
<dbReference type="Proteomes" id="UP001157502">
    <property type="component" value="Chromosome 20"/>
</dbReference>
<keyword evidence="2" id="KW-1185">Reference proteome</keyword>
<gene>
    <name evidence="1" type="ORF">DPEC_G00235130</name>
</gene>
<reference evidence="1" key="1">
    <citation type="submission" date="2021-05" db="EMBL/GenBank/DDBJ databases">
        <authorList>
            <person name="Pan Q."/>
            <person name="Jouanno E."/>
            <person name="Zahm M."/>
            <person name="Klopp C."/>
            <person name="Cabau C."/>
            <person name="Louis A."/>
            <person name="Berthelot C."/>
            <person name="Parey E."/>
            <person name="Roest Crollius H."/>
            <person name="Montfort J."/>
            <person name="Robinson-Rechavi M."/>
            <person name="Bouchez O."/>
            <person name="Lampietro C."/>
            <person name="Lopez Roques C."/>
            <person name="Donnadieu C."/>
            <person name="Postlethwait J."/>
            <person name="Bobe J."/>
            <person name="Dillon D."/>
            <person name="Chandos A."/>
            <person name="von Hippel F."/>
            <person name="Guiguen Y."/>
        </authorList>
    </citation>
    <scope>NUCLEOTIDE SEQUENCE</scope>
    <source>
        <strain evidence="1">YG-Jan2019</strain>
    </source>
</reference>
<accession>A0ACC2FXR0</accession>
<name>A0ACC2FXR0_DALPE</name>
<evidence type="ECO:0000313" key="2">
    <source>
        <dbReference type="Proteomes" id="UP001157502"/>
    </source>
</evidence>
<sequence length="165" mass="18652">MGLVVFALWLLAAPLLVVVTDETYWSGPPDRLCKGKPGAVYREPRTTDSEVSYEQLKHLLSSSSVQLFDVRNPDEFKAGNIPGSTNVPLGDLQEALGLSPDQFRQRYKVRIPDKEDGNIVIYCQRGCRSANALDIMWPLGYSRARHYPGGYSVWIQHQEYSFTEE</sequence>
<comment type="caution">
    <text evidence="1">The sequence shown here is derived from an EMBL/GenBank/DDBJ whole genome shotgun (WGS) entry which is preliminary data.</text>
</comment>
<protein>
    <submittedName>
        <fullName evidence="1">Uncharacterized protein</fullName>
    </submittedName>
</protein>
<evidence type="ECO:0000313" key="1">
    <source>
        <dbReference type="EMBL" id="KAJ7996248.1"/>
    </source>
</evidence>